<accession>A0A8R7QJT2</accession>
<dbReference type="Proteomes" id="UP000015106">
    <property type="component" value="Chromosome 5"/>
</dbReference>
<reference evidence="9" key="3">
    <citation type="submission" date="2022-06" db="UniProtKB">
        <authorList>
            <consortium name="EnsemblPlants"/>
        </authorList>
    </citation>
    <scope>IDENTIFICATION</scope>
</reference>
<dbReference type="InterPro" id="IPR011050">
    <property type="entry name" value="Pectin_lyase_fold/virulence"/>
</dbReference>
<keyword evidence="10" id="KW-1185">Reference proteome</keyword>
<dbReference type="AlphaFoldDB" id="A0A8R7QJT2"/>
<dbReference type="GO" id="GO:0005975">
    <property type="term" value="P:carbohydrate metabolic process"/>
    <property type="evidence" value="ECO:0007669"/>
    <property type="project" value="InterPro"/>
</dbReference>
<dbReference type="Gene3D" id="2.160.20.10">
    <property type="entry name" value="Single-stranded right-handed beta-helix, Pectin lyase-like"/>
    <property type="match status" value="1"/>
</dbReference>
<evidence type="ECO:0000256" key="3">
    <source>
        <dbReference type="ARBA" id="ARBA00022512"/>
    </source>
</evidence>
<dbReference type="Pfam" id="PF00295">
    <property type="entry name" value="Glyco_hydro_28"/>
    <property type="match status" value="1"/>
</dbReference>
<evidence type="ECO:0000256" key="1">
    <source>
        <dbReference type="ARBA" id="ARBA00004191"/>
    </source>
</evidence>
<evidence type="ECO:0000313" key="10">
    <source>
        <dbReference type="Proteomes" id="UP000015106"/>
    </source>
</evidence>
<dbReference type="GO" id="GO:0071555">
    <property type="term" value="P:cell wall organization"/>
    <property type="evidence" value="ECO:0007669"/>
    <property type="project" value="UniProtKB-KW"/>
</dbReference>
<evidence type="ECO:0000256" key="4">
    <source>
        <dbReference type="ARBA" id="ARBA00022525"/>
    </source>
</evidence>
<evidence type="ECO:0008006" key="11">
    <source>
        <dbReference type="Google" id="ProtNLM"/>
    </source>
</evidence>
<keyword evidence="5 8" id="KW-0378">Hydrolase</keyword>
<keyword evidence="7" id="KW-0961">Cell wall biogenesis/degradation</keyword>
<dbReference type="InterPro" id="IPR000743">
    <property type="entry name" value="Glyco_hydro_28"/>
</dbReference>
<keyword evidence="6 8" id="KW-0326">Glycosidase</keyword>
<reference evidence="9" key="2">
    <citation type="submission" date="2018-03" db="EMBL/GenBank/DDBJ databases">
        <title>The Triticum urartu genome reveals the dynamic nature of wheat genome evolution.</title>
        <authorList>
            <person name="Ling H."/>
            <person name="Ma B."/>
            <person name="Shi X."/>
            <person name="Liu H."/>
            <person name="Dong L."/>
            <person name="Sun H."/>
            <person name="Cao Y."/>
            <person name="Gao Q."/>
            <person name="Zheng S."/>
            <person name="Li Y."/>
            <person name="Yu Y."/>
            <person name="Du H."/>
            <person name="Qi M."/>
            <person name="Li Y."/>
            <person name="Yu H."/>
            <person name="Cui Y."/>
            <person name="Wang N."/>
            <person name="Chen C."/>
            <person name="Wu H."/>
            <person name="Zhao Y."/>
            <person name="Zhang J."/>
            <person name="Li Y."/>
            <person name="Zhou W."/>
            <person name="Zhang B."/>
            <person name="Hu W."/>
            <person name="Eijk M."/>
            <person name="Tang J."/>
            <person name="Witsenboer H."/>
            <person name="Zhao S."/>
            <person name="Li Z."/>
            <person name="Zhang A."/>
            <person name="Wang D."/>
            <person name="Liang C."/>
        </authorList>
    </citation>
    <scope>NUCLEOTIDE SEQUENCE [LARGE SCALE GENOMIC DNA]</scope>
    <source>
        <strain evidence="9">cv. G1812</strain>
    </source>
</reference>
<dbReference type="Gramene" id="TuG1812G0500004787.01.T01">
    <property type="protein sequence ID" value="TuG1812G0500004787.01.T01"/>
    <property type="gene ID" value="TuG1812G0500004787.01"/>
</dbReference>
<evidence type="ECO:0000256" key="7">
    <source>
        <dbReference type="ARBA" id="ARBA00023316"/>
    </source>
</evidence>
<name>A0A8R7QJT2_TRIUA</name>
<evidence type="ECO:0000256" key="5">
    <source>
        <dbReference type="ARBA" id="ARBA00022801"/>
    </source>
</evidence>
<keyword evidence="4" id="KW-0964">Secreted</keyword>
<keyword evidence="3" id="KW-0134">Cell wall</keyword>
<dbReference type="EnsemblPlants" id="TuG1812G0500004787.01.T01">
    <property type="protein sequence ID" value="TuG1812G0500004787.01.T01"/>
    <property type="gene ID" value="TuG1812G0500004787.01"/>
</dbReference>
<organism evidence="9 10">
    <name type="scientific">Triticum urartu</name>
    <name type="common">Red wild einkorn</name>
    <name type="synonym">Crithodium urartu</name>
    <dbReference type="NCBI Taxonomy" id="4572"/>
    <lineage>
        <taxon>Eukaryota</taxon>
        <taxon>Viridiplantae</taxon>
        <taxon>Streptophyta</taxon>
        <taxon>Embryophyta</taxon>
        <taxon>Tracheophyta</taxon>
        <taxon>Spermatophyta</taxon>
        <taxon>Magnoliopsida</taxon>
        <taxon>Liliopsida</taxon>
        <taxon>Poales</taxon>
        <taxon>Poaceae</taxon>
        <taxon>BOP clade</taxon>
        <taxon>Pooideae</taxon>
        <taxon>Triticodae</taxon>
        <taxon>Triticeae</taxon>
        <taxon>Triticinae</taxon>
        <taxon>Triticum</taxon>
    </lineage>
</organism>
<comment type="similarity">
    <text evidence="2 8">Belongs to the glycosyl hydrolase 28 family.</text>
</comment>
<sequence>MWHDHGARIKTWQGRSGFAKNITFQNMIMDNVQNPIIIDQNYCDRETMQESSVEVNNVTFKNIRGTTIFKEAIKVSCSTNVLCSQIALGNIHLNFEG</sequence>
<protein>
    <recommendedName>
        <fullName evidence="11">Polygalacturonase</fullName>
    </recommendedName>
</protein>
<dbReference type="InterPro" id="IPR012334">
    <property type="entry name" value="Pectin_lyas_fold"/>
</dbReference>
<reference evidence="10" key="1">
    <citation type="journal article" date="2013" name="Nature">
        <title>Draft genome of the wheat A-genome progenitor Triticum urartu.</title>
        <authorList>
            <person name="Ling H.Q."/>
            <person name="Zhao S."/>
            <person name="Liu D."/>
            <person name="Wang J."/>
            <person name="Sun H."/>
            <person name="Zhang C."/>
            <person name="Fan H."/>
            <person name="Li D."/>
            <person name="Dong L."/>
            <person name="Tao Y."/>
            <person name="Gao C."/>
            <person name="Wu H."/>
            <person name="Li Y."/>
            <person name="Cui Y."/>
            <person name="Guo X."/>
            <person name="Zheng S."/>
            <person name="Wang B."/>
            <person name="Yu K."/>
            <person name="Liang Q."/>
            <person name="Yang W."/>
            <person name="Lou X."/>
            <person name="Chen J."/>
            <person name="Feng M."/>
            <person name="Jian J."/>
            <person name="Zhang X."/>
            <person name="Luo G."/>
            <person name="Jiang Y."/>
            <person name="Liu J."/>
            <person name="Wang Z."/>
            <person name="Sha Y."/>
            <person name="Zhang B."/>
            <person name="Wu H."/>
            <person name="Tang D."/>
            <person name="Shen Q."/>
            <person name="Xue P."/>
            <person name="Zou S."/>
            <person name="Wang X."/>
            <person name="Liu X."/>
            <person name="Wang F."/>
            <person name="Yang Y."/>
            <person name="An X."/>
            <person name="Dong Z."/>
            <person name="Zhang K."/>
            <person name="Zhang X."/>
            <person name="Luo M.C."/>
            <person name="Dvorak J."/>
            <person name="Tong Y."/>
            <person name="Wang J."/>
            <person name="Yang H."/>
            <person name="Li Z."/>
            <person name="Wang D."/>
            <person name="Zhang A."/>
            <person name="Wang J."/>
        </authorList>
    </citation>
    <scope>NUCLEOTIDE SEQUENCE</scope>
    <source>
        <strain evidence="10">cv. G1812</strain>
    </source>
</reference>
<comment type="subcellular location">
    <subcellularLocation>
        <location evidence="1">Secreted</location>
        <location evidence="1">Cell wall</location>
    </subcellularLocation>
</comment>
<dbReference type="SUPFAM" id="SSF51126">
    <property type="entry name" value="Pectin lyase-like"/>
    <property type="match status" value="1"/>
</dbReference>
<evidence type="ECO:0000313" key="9">
    <source>
        <dbReference type="EnsemblPlants" id="TuG1812G0500004787.01.T01"/>
    </source>
</evidence>
<evidence type="ECO:0000256" key="2">
    <source>
        <dbReference type="ARBA" id="ARBA00008834"/>
    </source>
</evidence>
<evidence type="ECO:0000256" key="8">
    <source>
        <dbReference type="RuleBase" id="RU361169"/>
    </source>
</evidence>
<dbReference type="GO" id="GO:0004650">
    <property type="term" value="F:polygalacturonase activity"/>
    <property type="evidence" value="ECO:0007669"/>
    <property type="project" value="InterPro"/>
</dbReference>
<dbReference type="PANTHER" id="PTHR31375">
    <property type="match status" value="1"/>
</dbReference>
<evidence type="ECO:0000256" key="6">
    <source>
        <dbReference type="ARBA" id="ARBA00023295"/>
    </source>
</evidence>
<proteinExistence type="inferred from homology"/>